<reference evidence="1 2" key="1">
    <citation type="submission" date="2020-08" db="EMBL/GenBank/DDBJ databases">
        <title>Plant Genome Project.</title>
        <authorList>
            <person name="Zhang R.-G."/>
        </authorList>
    </citation>
    <scope>NUCLEOTIDE SEQUENCE [LARGE SCALE GENOMIC DNA]</scope>
    <source>
        <tissue evidence="1">Rhizome</tissue>
    </source>
</reference>
<protein>
    <submittedName>
        <fullName evidence="1">Uncharacterized protein</fullName>
    </submittedName>
</protein>
<accession>A0A8J5GKF4</accession>
<gene>
    <name evidence="1" type="ORF">ZIOFF_034089</name>
</gene>
<name>A0A8J5GKF4_ZINOF</name>
<dbReference type="AlphaFoldDB" id="A0A8J5GKF4"/>
<dbReference type="Gene3D" id="3.80.10.10">
    <property type="entry name" value="Ribonuclease Inhibitor"/>
    <property type="match status" value="1"/>
</dbReference>
<organism evidence="1 2">
    <name type="scientific">Zingiber officinale</name>
    <name type="common">Ginger</name>
    <name type="synonym">Amomum zingiber</name>
    <dbReference type="NCBI Taxonomy" id="94328"/>
    <lineage>
        <taxon>Eukaryota</taxon>
        <taxon>Viridiplantae</taxon>
        <taxon>Streptophyta</taxon>
        <taxon>Embryophyta</taxon>
        <taxon>Tracheophyta</taxon>
        <taxon>Spermatophyta</taxon>
        <taxon>Magnoliopsida</taxon>
        <taxon>Liliopsida</taxon>
        <taxon>Zingiberales</taxon>
        <taxon>Zingiberaceae</taxon>
        <taxon>Zingiber</taxon>
    </lineage>
</organism>
<dbReference type="InterPro" id="IPR032675">
    <property type="entry name" value="LRR_dom_sf"/>
</dbReference>
<sequence>MVMEGDLIRCLRRPTQTRCWRMCFSSWFSGGTGTRRHWSVSPSTTPRCRPDMSSSSGTSMLCLWRTHYSSSAVPSPWLEHVCLKRMTVSNTDLTLLARSFPSFRDLMLICCDGFSTPGLTIIAKLYRNMRVLDLIKNDVEDEDEELVDWISRFPETTTSLESLSFECVN</sequence>
<evidence type="ECO:0000313" key="2">
    <source>
        <dbReference type="Proteomes" id="UP000734854"/>
    </source>
</evidence>
<dbReference type="EMBL" id="JACMSC010000009">
    <property type="protein sequence ID" value="KAG6508709.1"/>
    <property type="molecule type" value="Genomic_DNA"/>
</dbReference>
<comment type="caution">
    <text evidence="1">The sequence shown here is derived from an EMBL/GenBank/DDBJ whole genome shotgun (WGS) entry which is preliminary data.</text>
</comment>
<proteinExistence type="predicted"/>
<dbReference type="Proteomes" id="UP000734854">
    <property type="component" value="Unassembled WGS sequence"/>
</dbReference>
<keyword evidence="2" id="KW-1185">Reference proteome</keyword>
<dbReference type="SUPFAM" id="SSF52047">
    <property type="entry name" value="RNI-like"/>
    <property type="match status" value="1"/>
</dbReference>
<evidence type="ECO:0000313" key="1">
    <source>
        <dbReference type="EMBL" id="KAG6508709.1"/>
    </source>
</evidence>